<dbReference type="PROSITE" id="PS50109">
    <property type="entry name" value="HIS_KIN"/>
    <property type="match status" value="1"/>
</dbReference>
<dbReference type="EMBL" id="CP002568">
    <property type="protein sequence ID" value="ADZ71641.1"/>
    <property type="molecule type" value="Genomic_DNA"/>
</dbReference>
<dbReference type="InterPro" id="IPR003661">
    <property type="entry name" value="HisK_dim/P_dom"/>
</dbReference>
<dbReference type="Pfam" id="PF02518">
    <property type="entry name" value="HATPase_c"/>
    <property type="match status" value="1"/>
</dbReference>
<feature type="domain" description="PAS" evidence="12">
    <location>
        <begin position="16"/>
        <end position="86"/>
    </location>
</feature>
<keyword evidence="5" id="KW-0547">Nucleotide-binding</keyword>
<dbReference type="STRING" id="991905.SL003B_3219"/>
<dbReference type="InterPro" id="IPR036890">
    <property type="entry name" value="HATPase_C_sf"/>
</dbReference>
<proteinExistence type="predicted"/>
<keyword evidence="6 14" id="KW-0418">Kinase</keyword>
<dbReference type="InterPro" id="IPR036097">
    <property type="entry name" value="HisK_dim/P_sf"/>
</dbReference>
<keyword evidence="4" id="KW-0808">Transferase</keyword>
<dbReference type="Gene3D" id="3.30.565.10">
    <property type="entry name" value="Histidine kinase-like ATPase, C-terminal domain"/>
    <property type="match status" value="1"/>
</dbReference>
<evidence type="ECO:0000256" key="6">
    <source>
        <dbReference type="ARBA" id="ARBA00022777"/>
    </source>
</evidence>
<dbReference type="PANTHER" id="PTHR43065:SF42">
    <property type="entry name" value="TWO-COMPONENT SENSOR PPRA"/>
    <property type="match status" value="1"/>
</dbReference>
<dbReference type="EC" id="2.7.13.3" evidence="2"/>
<dbReference type="Proteomes" id="UP000008130">
    <property type="component" value="Chromosome"/>
</dbReference>
<feature type="domain" description="PAC" evidence="13">
    <location>
        <begin position="93"/>
        <end position="143"/>
    </location>
</feature>
<dbReference type="SUPFAM" id="SSF55874">
    <property type="entry name" value="ATPase domain of HSP90 chaperone/DNA topoisomerase II/histidine kinase"/>
    <property type="match status" value="1"/>
</dbReference>
<dbReference type="SMART" id="SM00387">
    <property type="entry name" value="HATPase_c"/>
    <property type="match status" value="1"/>
</dbReference>
<organism evidence="14 15">
    <name type="scientific">Polymorphum gilvum (strain LMG 25793 / CGMCC 1.9160 / SL003B-26A1)</name>
    <dbReference type="NCBI Taxonomy" id="991905"/>
    <lineage>
        <taxon>Bacteria</taxon>
        <taxon>Pseudomonadati</taxon>
        <taxon>Pseudomonadota</taxon>
        <taxon>Alphaproteobacteria</taxon>
        <taxon>Rhodobacterales</taxon>
        <taxon>Paracoccaceae</taxon>
        <taxon>Polymorphum</taxon>
    </lineage>
</organism>
<evidence type="ECO:0000256" key="9">
    <source>
        <dbReference type="ARBA" id="ARBA00059827"/>
    </source>
</evidence>
<gene>
    <name evidence="14" type="ordered locus">SL003B_3219</name>
</gene>
<dbReference type="InterPro" id="IPR004358">
    <property type="entry name" value="Sig_transdc_His_kin-like_C"/>
</dbReference>
<dbReference type="eggNOG" id="COG4191">
    <property type="taxonomic scope" value="Bacteria"/>
</dbReference>
<dbReference type="SUPFAM" id="SSF55785">
    <property type="entry name" value="PYP-like sensor domain (PAS domain)"/>
    <property type="match status" value="1"/>
</dbReference>
<evidence type="ECO:0000259" key="13">
    <source>
        <dbReference type="PROSITE" id="PS50113"/>
    </source>
</evidence>
<comment type="catalytic activity">
    <reaction evidence="1">
        <text>ATP + protein L-histidine = ADP + protein N-phospho-L-histidine.</text>
        <dbReference type="EC" id="2.7.13.3"/>
    </reaction>
</comment>
<dbReference type="PANTHER" id="PTHR43065">
    <property type="entry name" value="SENSOR HISTIDINE KINASE"/>
    <property type="match status" value="1"/>
</dbReference>
<evidence type="ECO:0000313" key="14">
    <source>
        <dbReference type="EMBL" id="ADZ71641.1"/>
    </source>
</evidence>
<reference evidence="14 15" key="1">
    <citation type="journal article" date="2011" name="J. Bacteriol.">
        <title>Complete genome sequence of Polymorphum gilvum SL003B-26A1T, a crude oil-degrading bacterium from oil-polluted saline soil.</title>
        <authorList>
            <person name="Li S.G."/>
            <person name="Tang Y.Q."/>
            <person name="Nie Y."/>
            <person name="Cai M."/>
            <person name="Wu X.L."/>
        </authorList>
    </citation>
    <scope>NUCLEOTIDE SEQUENCE [LARGE SCALE GENOMIC DNA]</scope>
    <source>
        <strain evidence="15">LMG 25793 / CGMCC 1.9160 / SL003B-26A1</strain>
    </source>
</reference>
<dbReference type="OrthoDB" id="9795133at2"/>
<evidence type="ECO:0000259" key="11">
    <source>
        <dbReference type="PROSITE" id="PS50109"/>
    </source>
</evidence>
<dbReference type="Pfam" id="PF00989">
    <property type="entry name" value="PAS"/>
    <property type="match status" value="1"/>
</dbReference>
<keyword evidence="3" id="KW-0597">Phosphoprotein</keyword>
<dbReference type="SUPFAM" id="SSF47384">
    <property type="entry name" value="Homodimeric domain of signal transducing histidine kinase"/>
    <property type="match status" value="1"/>
</dbReference>
<dbReference type="PROSITE" id="PS50113">
    <property type="entry name" value="PAC"/>
    <property type="match status" value="1"/>
</dbReference>
<dbReference type="InterPro" id="IPR013767">
    <property type="entry name" value="PAS_fold"/>
</dbReference>
<dbReference type="GO" id="GO:0005524">
    <property type="term" value="F:ATP binding"/>
    <property type="evidence" value="ECO:0007669"/>
    <property type="project" value="UniProtKB-KW"/>
</dbReference>
<dbReference type="Gene3D" id="1.10.287.130">
    <property type="match status" value="1"/>
</dbReference>
<dbReference type="PATRIC" id="fig|991905.3.peg.3310"/>
<name>F2IXL8_POLGS</name>
<evidence type="ECO:0000256" key="7">
    <source>
        <dbReference type="ARBA" id="ARBA00022840"/>
    </source>
</evidence>
<dbReference type="AlphaFoldDB" id="F2IXL8"/>
<dbReference type="Gene3D" id="3.30.450.20">
    <property type="entry name" value="PAS domain"/>
    <property type="match status" value="1"/>
</dbReference>
<evidence type="ECO:0000256" key="4">
    <source>
        <dbReference type="ARBA" id="ARBA00022679"/>
    </source>
</evidence>
<dbReference type="HOGENOM" id="CLU_000445_114_39_5"/>
<dbReference type="GO" id="GO:0006355">
    <property type="term" value="P:regulation of DNA-templated transcription"/>
    <property type="evidence" value="ECO:0007669"/>
    <property type="project" value="InterPro"/>
</dbReference>
<evidence type="ECO:0000256" key="1">
    <source>
        <dbReference type="ARBA" id="ARBA00000085"/>
    </source>
</evidence>
<dbReference type="InterPro" id="IPR005467">
    <property type="entry name" value="His_kinase_dom"/>
</dbReference>
<feature type="domain" description="Histidine kinase" evidence="11">
    <location>
        <begin position="163"/>
        <end position="377"/>
    </location>
</feature>
<dbReference type="InterPro" id="IPR035965">
    <property type="entry name" value="PAS-like_dom_sf"/>
</dbReference>
<keyword evidence="8" id="KW-0902">Two-component regulatory system</keyword>
<evidence type="ECO:0000256" key="8">
    <source>
        <dbReference type="ARBA" id="ARBA00023012"/>
    </source>
</evidence>
<dbReference type="InterPro" id="IPR003594">
    <property type="entry name" value="HATPase_dom"/>
</dbReference>
<dbReference type="SMART" id="SM00091">
    <property type="entry name" value="PAS"/>
    <property type="match status" value="1"/>
</dbReference>
<dbReference type="SMART" id="SM00388">
    <property type="entry name" value="HisKA"/>
    <property type="match status" value="1"/>
</dbReference>
<keyword evidence="15" id="KW-1185">Reference proteome</keyword>
<comment type="function">
    <text evidence="9">Putative oxygen sensor; modulates the activity of FixJ, a transcriptional activator of nitrogen fixation fixK gene. FixL probably acts as a kinase that phosphorylates FixJ.</text>
</comment>
<dbReference type="FunFam" id="3.30.450.20:FF:000060">
    <property type="entry name" value="Sensor protein FixL"/>
    <property type="match status" value="1"/>
</dbReference>
<protein>
    <recommendedName>
        <fullName evidence="10">Sensor protein FixL</fullName>
        <ecNumber evidence="2">2.7.13.3</ecNumber>
    </recommendedName>
</protein>
<dbReference type="GO" id="GO:0000155">
    <property type="term" value="F:phosphorelay sensor kinase activity"/>
    <property type="evidence" value="ECO:0007669"/>
    <property type="project" value="InterPro"/>
</dbReference>
<dbReference type="NCBIfam" id="TIGR00229">
    <property type="entry name" value="sensory_box"/>
    <property type="match status" value="1"/>
</dbReference>
<dbReference type="Pfam" id="PF00512">
    <property type="entry name" value="HisKA"/>
    <property type="match status" value="1"/>
</dbReference>
<dbReference type="RefSeq" id="WP_013653950.1">
    <property type="nucleotide sequence ID" value="NC_015259.1"/>
</dbReference>
<dbReference type="CDD" id="cd00082">
    <property type="entry name" value="HisKA"/>
    <property type="match status" value="1"/>
</dbReference>
<evidence type="ECO:0000259" key="12">
    <source>
        <dbReference type="PROSITE" id="PS50112"/>
    </source>
</evidence>
<dbReference type="eggNOG" id="COG3829">
    <property type="taxonomic scope" value="Bacteria"/>
</dbReference>
<sequence>MREGQVREGEQAWTVSGARLASVLDTAVDGIVVIDETMHILAYNKACEALFGYSLGEALGQNVSLIMPAHYAVAHDGYVENYLRTGEKRIIGIGREVAARHKDGTEFPVELSVGEAPTPDGRQFIGILRDLRPRKAVEKSLAQAQAQLIHMTRISAIDEMGAAIAHELNQPLTAILLYLQAVARKTRRTGEIDDQTHGVIEKAVREAERAGEIIQRMRQFVEKREPDRSETDLPAFARSCVELVELGSAGSGVRFSIALDDTLPALAIDQVQIRQVLVNLLRNAKEAVADSPVKSVRLTVTRADDFVEFRISDSGPGVPKEVVPELFRAFSSHKRKGLGLGLAISRTIAQNHGGDLLLKPPLSGEGATFILRLPIECNAAEGSNG</sequence>
<evidence type="ECO:0000256" key="3">
    <source>
        <dbReference type="ARBA" id="ARBA00022553"/>
    </source>
</evidence>
<dbReference type="PROSITE" id="PS50112">
    <property type="entry name" value="PAS"/>
    <property type="match status" value="1"/>
</dbReference>
<evidence type="ECO:0000256" key="2">
    <source>
        <dbReference type="ARBA" id="ARBA00012438"/>
    </source>
</evidence>
<accession>F2IXL8</accession>
<evidence type="ECO:0000313" key="15">
    <source>
        <dbReference type="Proteomes" id="UP000008130"/>
    </source>
</evidence>
<evidence type="ECO:0000256" key="10">
    <source>
        <dbReference type="ARBA" id="ARBA00070616"/>
    </source>
</evidence>
<dbReference type="InterPro" id="IPR000700">
    <property type="entry name" value="PAS-assoc_C"/>
</dbReference>
<keyword evidence="7" id="KW-0067">ATP-binding</keyword>
<dbReference type="PRINTS" id="PR00344">
    <property type="entry name" value="BCTRLSENSOR"/>
</dbReference>
<dbReference type="KEGG" id="pgv:SL003B_3219"/>
<dbReference type="InterPro" id="IPR000014">
    <property type="entry name" value="PAS"/>
</dbReference>
<evidence type="ECO:0000256" key="5">
    <source>
        <dbReference type="ARBA" id="ARBA00022741"/>
    </source>
</evidence>
<dbReference type="CDD" id="cd00130">
    <property type="entry name" value="PAS"/>
    <property type="match status" value="1"/>
</dbReference>